<dbReference type="SUPFAM" id="SSF48452">
    <property type="entry name" value="TPR-like"/>
    <property type="match status" value="1"/>
</dbReference>
<proteinExistence type="predicted"/>
<dbReference type="Pfam" id="PF20431">
    <property type="entry name" value="E_motif"/>
    <property type="match status" value="1"/>
</dbReference>
<keyword evidence="1" id="KW-0677">Repeat</keyword>
<reference evidence="3" key="1">
    <citation type="submission" date="2019-09" db="EMBL/GenBank/DDBJ databases">
        <authorList>
            <person name="Zhang L."/>
        </authorList>
    </citation>
    <scope>NUCLEOTIDE SEQUENCE</scope>
</reference>
<dbReference type="GO" id="GO:0003723">
    <property type="term" value="F:RNA binding"/>
    <property type="evidence" value="ECO:0007669"/>
    <property type="project" value="InterPro"/>
</dbReference>
<dbReference type="AlphaFoldDB" id="A0A5K0X8E4"/>
<evidence type="ECO:0000256" key="1">
    <source>
        <dbReference type="ARBA" id="ARBA00022737"/>
    </source>
</evidence>
<name>A0A5K0X8E4_9MAGN</name>
<dbReference type="Gene3D" id="1.25.40.10">
    <property type="entry name" value="Tetratricopeptide repeat domain"/>
    <property type="match status" value="4"/>
</dbReference>
<dbReference type="GO" id="GO:0009737">
    <property type="term" value="P:response to abscisic acid"/>
    <property type="evidence" value="ECO:0007669"/>
    <property type="project" value="EnsemblPlants"/>
</dbReference>
<dbReference type="NCBIfam" id="TIGR00756">
    <property type="entry name" value="PPR"/>
    <property type="match status" value="5"/>
</dbReference>
<protein>
    <recommendedName>
        <fullName evidence="4">Pentacotripeptide-repeat region of PRORP domain-containing protein</fullName>
    </recommendedName>
</protein>
<sequence>MSGQAAERRILSALHGRKSRTHLAEILAQFVRHGLDQSNLVISHFAAVCSSLSRMRYARLLFDRMENPNILLFNSMIRGYSQSGPFEESFRFFRNLQAREISPDDFTFPPLLRASCELGSLCFGRGIHGQIEKVGFNAEGAVQVGLVELYVGCEHMADAQKVFDSMVRRNAIVWNVMIGGYFKSGNVGIALKMFDQMVERTVVSWNVVISGLAQKGLSDEALEMFRKLCEQGTKPDDATIVAVLPVCAQLGALKLGRWIHEKVVENGHKQNVSVMNALVDMYAKCGDLETARSVFNEIPQKNVISWNSMIMGFSINGQGELAIKMFEEMKRSGTEPNSVTIIGVLTGCTHSGLVQTGREIFNSMERLHRIEPSLEHYGCMVDLLGRYGFLKEAHALIRSMPMKSNAAIWGALLSACRLHGNVELAEGATNKLIELEPSNSGNYVLLSNIYAEAGQWDEAEKVRAMMKEMSIRKEPGNSAFSESVMVR</sequence>
<dbReference type="PROSITE" id="PS51375">
    <property type="entry name" value="PPR"/>
    <property type="match status" value="6"/>
</dbReference>
<feature type="repeat" description="PPR" evidence="2">
    <location>
        <begin position="201"/>
        <end position="235"/>
    </location>
</feature>
<dbReference type="GO" id="GO:0009733">
    <property type="term" value="P:response to auxin"/>
    <property type="evidence" value="ECO:0007669"/>
    <property type="project" value="EnsemblPlants"/>
</dbReference>
<feature type="repeat" description="PPR" evidence="2">
    <location>
        <begin position="170"/>
        <end position="200"/>
    </location>
</feature>
<dbReference type="OMA" id="TCCAHAG"/>
<evidence type="ECO:0000313" key="3">
    <source>
        <dbReference type="EMBL" id="VVV61859.1"/>
    </source>
</evidence>
<dbReference type="FunFam" id="1.25.40.10:FF:000348">
    <property type="entry name" value="Pentatricopeptide repeat-containing protein chloroplastic"/>
    <property type="match status" value="1"/>
</dbReference>
<dbReference type="PANTHER" id="PTHR47926:SF540">
    <property type="entry name" value="PENTATRICOPEPTIDE REPEAT-CONTAINING PROTEIN"/>
    <property type="match status" value="1"/>
</dbReference>
<accession>A0A5K0X8E4</accession>
<evidence type="ECO:0000256" key="2">
    <source>
        <dbReference type="PROSITE-ProRule" id="PRU00708"/>
    </source>
</evidence>
<dbReference type="PANTHER" id="PTHR47926">
    <property type="entry name" value="PENTATRICOPEPTIDE REPEAT-CONTAINING PROTEIN"/>
    <property type="match status" value="1"/>
</dbReference>
<dbReference type="Gramene" id="NC10G0045530.1">
    <property type="protein sequence ID" value="NC10G0045530.1:cds"/>
    <property type="gene ID" value="NC10G0045530"/>
</dbReference>
<feature type="repeat" description="PPR" evidence="2">
    <location>
        <begin position="439"/>
        <end position="473"/>
    </location>
</feature>
<gene>
    <name evidence="3" type="ORF">NYM_LOCUS4196</name>
</gene>
<evidence type="ECO:0008006" key="4">
    <source>
        <dbReference type="Google" id="ProtNLM"/>
    </source>
</evidence>
<dbReference type="InterPro" id="IPR011990">
    <property type="entry name" value="TPR-like_helical_dom_sf"/>
</dbReference>
<dbReference type="Pfam" id="PF01535">
    <property type="entry name" value="PPR"/>
    <property type="match status" value="2"/>
</dbReference>
<feature type="repeat" description="PPR" evidence="2">
    <location>
        <begin position="69"/>
        <end position="103"/>
    </location>
</feature>
<dbReference type="GO" id="GO:0009739">
    <property type="term" value="P:response to gibberellin"/>
    <property type="evidence" value="ECO:0007669"/>
    <property type="project" value="EnsemblPlants"/>
</dbReference>
<dbReference type="Pfam" id="PF13041">
    <property type="entry name" value="PPR_2"/>
    <property type="match status" value="3"/>
</dbReference>
<dbReference type="OrthoDB" id="185373at2759"/>
<organism evidence="3">
    <name type="scientific">Nymphaea colorata</name>
    <name type="common">pocket water lily</name>
    <dbReference type="NCBI Taxonomy" id="210225"/>
    <lineage>
        <taxon>Eukaryota</taxon>
        <taxon>Viridiplantae</taxon>
        <taxon>Streptophyta</taxon>
        <taxon>Embryophyta</taxon>
        <taxon>Tracheophyta</taxon>
        <taxon>Spermatophyta</taxon>
        <taxon>Magnoliopsida</taxon>
        <taxon>Nymphaeales</taxon>
        <taxon>Nymphaeaceae</taxon>
        <taxon>Nymphaea</taxon>
    </lineage>
</organism>
<feature type="repeat" description="PPR" evidence="2">
    <location>
        <begin position="302"/>
        <end position="336"/>
    </location>
</feature>
<dbReference type="GO" id="GO:0009735">
    <property type="term" value="P:response to cytokinin"/>
    <property type="evidence" value="ECO:0007669"/>
    <property type="project" value="EnsemblPlants"/>
</dbReference>
<feature type="repeat" description="PPR" evidence="2">
    <location>
        <begin position="271"/>
        <end position="301"/>
    </location>
</feature>
<dbReference type="GO" id="GO:0009451">
    <property type="term" value="P:RNA modification"/>
    <property type="evidence" value="ECO:0007669"/>
    <property type="project" value="InterPro"/>
</dbReference>
<dbReference type="InterPro" id="IPR046960">
    <property type="entry name" value="PPR_At4g14850-like_plant"/>
</dbReference>
<dbReference type="FunFam" id="1.25.40.10:FF:000242">
    <property type="entry name" value="Pentatricopeptide repeat-containing protein"/>
    <property type="match status" value="1"/>
</dbReference>
<dbReference type="EMBL" id="LR721775">
    <property type="protein sequence ID" value="VVV61859.1"/>
    <property type="molecule type" value="Genomic_DNA"/>
</dbReference>
<dbReference type="InterPro" id="IPR002885">
    <property type="entry name" value="PPR_rpt"/>
</dbReference>
<dbReference type="InterPro" id="IPR046848">
    <property type="entry name" value="E_motif"/>
</dbReference>